<dbReference type="SMART" id="SM00235">
    <property type="entry name" value="ZnMc"/>
    <property type="match status" value="1"/>
</dbReference>
<keyword evidence="3 7" id="KW-0645">Protease</keyword>
<dbReference type="Pfam" id="PF01400">
    <property type="entry name" value="Astacin"/>
    <property type="match status" value="1"/>
</dbReference>
<feature type="binding site" evidence="7">
    <location>
        <position position="217"/>
    </location>
    <ligand>
        <name>Zn(2+)</name>
        <dbReference type="ChEBI" id="CHEBI:29105"/>
        <note>catalytic</note>
    </ligand>
</feature>
<proteinExistence type="predicted"/>
<dbReference type="InterPro" id="IPR000884">
    <property type="entry name" value="TSP1_rpt"/>
</dbReference>
<keyword evidence="4 7" id="KW-0378">Hydrolase</keyword>
<feature type="chain" id="PRO_5045012809" description="Metalloendopeptidase" evidence="8">
    <location>
        <begin position="25"/>
        <end position="737"/>
    </location>
</feature>
<dbReference type="PANTHER" id="PTHR10127:SF901">
    <property type="entry name" value="METALLOENDOPEPTIDASE"/>
    <property type="match status" value="1"/>
</dbReference>
<dbReference type="Gene3D" id="2.60.120.200">
    <property type="match status" value="1"/>
</dbReference>
<evidence type="ECO:0000256" key="5">
    <source>
        <dbReference type="ARBA" id="ARBA00023180"/>
    </source>
</evidence>
<dbReference type="EMBL" id="CALNXI010000830">
    <property type="protein sequence ID" value="CAH3142063.1"/>
    <property type="molecule type" value="Genomic_DNA"/>
</dbReference>
<protein>
    <recommendedName>
        <fullName evidence="8">Metalloendopeptidase</fullName>
        <ecNumber evidence="8">3.4.24.-</ecNumber>
    </recommendedName>
</protein>
<sequence>MQSMASSPFYLLLVASLNFLSSDTKPISLLDNGKRMASTDFNAEIEEISKREFQTVHGRILAVNMAHLRKKRQTAGNETDGENTFKEIVKVNKENISDFYQGDIKLDPELEDYIRNGGNSRNAIREKKRLWNTRIIPYYIPSYMSHVRSNVYKAIQEFHSKTCIRFQYYNRAVHGGNYIRFGNDDGCSSKVGKRYAQSQPQEVSLGDGCNNVPTIVHEMMHAIGFFHEQARSDRDKYVKIYWENILPKYKDQFDKYSWRTIDNLGVSYDYQSVMHYDRLAFTKNGKPTIVAIGNENMEFGASNHLLSTRDAVEINALYNCRKLTNGWSSWSGWTPCDEKCYRTRERFCINSGNQQACGGNVNAYGVEKERVKCPSSICPAPIDGHWGRWSNWGPCSKTCNDGVKTRFRRCDNPRPGHNGKQCPGSSTEKGMCILKRCNLDNDDADFENGRLGMWSNSKSDNLDWRFHQSYTQTINTGPSADHTTGLGYYLYVESSGTRPDDRAELVSPWRSGLPGGQCLNFYYTMYGKNMGSLAVKLTLSNGKNWYIFYKQGDQGKDWKKGIGNIDPPTGLSYKLSIIGKMGRETGYADIAIDDAYIDPGLCSCQDGYHTCHIWAAKGDCTKNRAWMIKNCQRSCRVCRGTTTAKTTPRPPVIPRPTILGQACRDSSGHESSCPHWAKTGQCDENPAWMLVNCKKSCSSKIKDSNPSCPAWAKLGECTKNPSWMLPNCKLSCMRIKC</sequence>
<dbReference type="PRINTS" id="PR01705">
    <property type="entry name" value="TSP1REPEAT"/>
</dbReference>
<gene>
    <name evidence="12" type="ORF">PEVE_00042404</name>
</gene>
<dbReference type="SMART" id="SM00254">
    <property type="entry name" value="ShKT"/>
    <property type="match status" value="3"/>
</dbReference>
<dbReference type="Pfam" id="PF00629">
    <property type="entry name" value="MAM"/>
    <property type="match status" value="1"/>
</dbReference>
<evidence type="ECO:0000256" key="6">
    <source>
        <dbReference type="PROSITE-ProRule" id="PRU01005"/>
    </source>
</evidence>
<evidence type="ECO:0000259" key="9">
    <source>
        <dbReference type="PROSITE" id="PS50060"/>
    </source>
</evidence>
<evidence type="ECO:0000256" key="4">
    <source>
        <dbReference type="ARBA" id="ARBA00022801"/>
    </source>
</evidence>
<dbReference type="CDD" id="cd04280">
    <property type="entry name" value="ZnMc_astacin_like"/>
    <property type="match status" value="1"/>
</dbReference>
<comment type="caution">
    <text evidence="6">Lacks conserved residue(s) required for the propagation of feature annotation.</text>
</comment>
<dbReference type="Pfam" id="PF01549">
    <property type="entry name" value="ShK"/>
    <property type="match status" value="3"/>
</dbReference>
<feature type="signal peptide" evidence="8">
    <location>
        <begin position="1"/>
        <end position="24"/>
    </location>
</feature>
<dbReference type="SUPFAM" id="SSF82895">
    <property type="entry name" value="TSP-1 type 1 repeat"/>
    <property type="match status" value="2"/>
</dbReference>
<dbReference type="SUPFAM" id="SSF55486">
    <property type="entry name" value="Metalloproteases ('zincins'), catalytic domain"/>
    <property type="match status" value="1"/>
</dbReference>
<dbReference type="PRINTS" id="PR00480">
    <property type="entry name" value="ASTACIN"/>
</dbReference>
<keyword evidence="8" id="KW-0732">Signal</keyword>
<dbReference type="Gene3D" id="3.40.390.10">
    <property type="entry name" value="Collagenase (Catalytic Domain)"/>
    <property type="match status" value="1"/>
</dbReference>
<dbReference type="Gene3D" id="2.20.100.10">
    <property type="entry name" value="Thrombospondin type-1 (TSP1) repeat"/>
    <property type="match status" value="1"/>
</dbReference>
<dbReference type="SUPFAM" id="SSF49899">
    <property type="entry name" value="Concanavalin A-like lectins/glucanases"/>
    <property type="match status" value="1"/>
</dbReference>
<feature type="binding site" evidence="7">
    <location>
        <position position="221"/>
    </location>
    <ligand>
        <name>Zn(2+)</name>
        <dbReference type="ChEBI" id="CHEBI:29105"/>
        <note>catalytic</note>
    </ligand>
</feature>
<evidence type="ECO:0000313" key="13">
    <source>
        <dbReference type="Proteomes" id="UP001159427"/>
    </source>
</evidence>
<feature type="domain" description="ShKT" evidence="10">
    <location>
        <begin position="602"/>
        <end position="638"/>
    </location>
</feature>
<accession>A0ABN8PEE1</accession>
<evidence type="ECO:0000313" key="12">
    <source>
        <dbReference type="EMBL" id="CAH3142063.1"/>
    </source>
</evidence>
<dbReference type="SMART" id="SM00137">
    <property type="entry name" value="MAM"/>
    <property type="match status" value="1"/>
</dbReference>
<dbReference type="InterPro" id="IPR001506">
    <property type="entry name" value="Peptidase_M12A"/>
</dbReference>
<feature type="binding site" evidence="7">
    <location>
        <position position="227"/>
    </location>
    <ligand>
        <name>Zn(2+)</name>
        <dbReference type="ChEBI" id="CHEBI:29105"/>
        <note>catalytic</note>
    </ligand>
</feature>
<reference evidence="12 13" key="1">
    <citation type="submission" date="2022-05" db="EMBL/GenBank/DDBJ databases">
        <authorList>
            <consortium name="Genoscope - CEA"/>
            <person name="William W."/>
        </authorList>
    </citation>
    <scope>NUCLEOTIDE SEQUENCE [LARGE SCALE GENOMIC DNA]</scope>
</reference>
<keyword evidence="5" id="KW-0325">Glycoprotein</keyword>
<evidence type="ECO:0000256" key="1">
    <source>
        <dbReference type="ARBA" id="ARBA00002657"/>
    </source>
</evidence>
<dbReference type="InterPro" id="IPR024079">
    <property type="entry name" value="MetalloPept_cat_dom_sf"/>
</dbReference>
<dbReference type="EC" id="3.4.24.-" evidence="8"/>
<dbReference type="PROSITE" id="PS51670">
    <property type="entry name" value="SHKT"/>
    <property type="match status" value="2"/>
</dbReference>
<keyword evidence="2" id="KW-0800">Toxin</keyword>
<feature type="domain" description="MAM" evidence="9">
    <location>
        <begin position="442"/>
        <end position="604"/>
    </location>
</feature>
<keyword evidence="13" id="KW-1185">Reference proteome</keyword>
<dbReference type="InterPro" id="IPR003582">
    <property type="entry name" value="ShKT_dom"/>
</dbReference>
<dbReference type="InterPro" id="IPR036383">
    <property type="entry name" value="TSP1_rpt_sf"/>
</dbReference>
<evidence type="ECO:0000259" key="10">
    <source>
        <dbReference type="PROSITE" id="PS51670"/>
    </source>
</evidence>
<dbReference type="InterPro" id="IPR013320">
    <property type="entry name" value="ConA-like_dom_sf"/>
</dbReference>
<feature type="active site" evidence="7">
    <location>
        <position position="218"/>
    </location>
</feature>
<evidence type="ECO:0000259" key="11">
    <source>
        <dbReference type="PROSITE" id="PS51864"/>
    </source>
</evidence>
<dbReference type="Pfam" id="PF00090">
    <property type="entry name" value="TSP_1"/>
    <property type="match status" value="1"/>
</dbReference>
<keyword evidence="7" id="KW-1015">Disulfide bond</keyword>
<comment type="caution">
    <text evidence="12">The sequence shown here is derived from an EMBL/GenBank/DDBJ whole genome shotgun (WGS) entry which is preliminary data.</text>
</comment>
<dbReference type="PANTHER" id="PTHR10127">
    <property type="entry name" value="DISCOIDIN, CUB, EGF, LAMININ , AND ZINC METALLOPROTEASE DOMAIN CONTAINING"/>
    <property type="match status" value="1"/>
</dbReference>
<feature type="domain" description="Peptidase M12A" evidence="11">
    <location>
        <begin position="122"/>
        <end position="321"/>
    </location>
</feature>
<evidence type="ECO:0000256" key="3">
    <source>
        <dbReference type="ARBA" id="ARBA00022670"/>
    </source>
</evidence>
<dbReference type="InterPro" id="IPR000998">
    <property type="entry name" value="MAM_dom"/>
</dbReference>
<evidence type="ECO:0000256" key="8">
    <source>
        <dbReference type="RuleBase" id="RU361183"/>
    </source>
</evidence>
<dbReference type="InterPro" id="IPR034035">
    <property type="entry name" value="Astacin-like_dom"/>
</dbReference>
<comment type="function">
    <text evidence="1">Metalloprotease.</text>
</comment>
<keyword evidence="7 8" id="KW-0482">Metalloprotease</keyword>
<dbReference type="InterPro" id="IPR006026">
    <property type="entry name" value="Peptidase_Metallo"/>
</dbReference>
<dbReference type="SMART" id="SM00209">
    <property type="entry name" value="TSP1"/>
    <property type="match status" value="2"/>
</dbReference>
<feature type="domain" description="ShKT" evidence="10">
    <location>
        <begin position="699"/>
        <end position="737"/>
    </location>
</feature>
<organism evidence="12 13">
    <name type="scientific">Porites evermanni</name>
    <dbReference type="NCBI Taxonomy" id="104178"/>
    <lineage>
        <taxon>Eukaryota</taxon>
        <taxon>Metazoa</taxon>
        <taxon>Cnidaria</taxon>
        <taxon>Anthozoa</taxon>
        <taxon>Hexacorallia</taxon>
        <taxon>Scleractinia</taxon>
        <taxon>Fungiina</taxon>
        <taxon>Poritidae</taxon>
        <taxon>Porites</taxon>
    </lineage>
</organism>
<comment type="cofactor">
    <cofactor evidence="7 8">
        <name>Zn(2+)</name>
        <dbReference type="ChEBI" id="CHEBI:29105"/>
    </cofactor>
    <text evidence="7 8">Binds 1 zinc ion per subunit.</text>
</comment>
<keyword evidence="7 8" id="KW-0862">Zinc</keyword>
<dbReference type="PROSITE" id="PS50092">
    <property type="entry name" value="TSP1"/>
    <property type="match status" value="2"/>
</dbReference>
<dbReference type="PROSITE" id="PS50060">
    <property type="entry name" value="MAM_2"/>
    <property type="match status" value="1"/>
</dbReference>
<dbReference type="CDD" id="cd06263">
    <property type="entry name" value="MAM"/>
    <property type="match status" value="1"/>
</dbReference>
<name>A0ABN8PEE1_9CNID</name>
<feature type="disulfide bond" evidence="7">
    <location>
        <begin position="187"/>
        <end position="209"/>
    </location>
</feature>
<evidence type="ECO:0000256" key="2">
    <source>
        <dbReference type="ARBA" id="ARBA00022656"/>
    </source>
</evidence>
<dbReference type="PROSITE" id="PS51864">
    <property type="entry name" value="ASTACIN"/>
    <property type="match status" value="1"/>
</dbReference>
<evidence type="ECO:0000256" key="7">
    <source>
        <dbReference type="PROSITE-ProRule" id="PRU01211"/>
    </source>
</evidence>
<keyword evidence="7 8" id="KW-0479">Metal-binding</keyword>
<dbReference type="Proteomes" id="UP001159427">
    <property type="component" value="Unassembled WGS sequence"/>
</dbReference>